<accession>A0ACD5IIE8</accession>
<dbReference type="EMBL" id="CP130946">
    <property type="protein sequence ID" value="XRP72756.1"/>
    <property type="molecule type" value="Genomic_DNA"/>
</dbReference>
<name>A0ACD5IIE8_9PROT</name>
<sequence>MNIVMVLLRAVSRYVCCSHFLEASMACVGLDIGHSAVKVAWRGKDGELKHVTIPSVAVPAMTISDKAASDQAAKETVTVDGDVYFIGDTAIHEAGSLKVAGLHHRWLEMREFRALVQGAINLVMADVGKIDSVITGLPPAIFREKQLQMRNIVSACTEAEVKVYPEPNGVSMRYSIDEKGRMIPDAKKNMGVIAIGRFTTDSMALLNGRWVEEAAGSANGMSRAAIMVQKKLKDQGYEVDYLDADDALWKGAIQYYGKEIDVSATVKIAMRILSSEIFDAVSTKFGDNGRKLDKILVAGGGAELLFDGLAPYWPQAELIEDPRFAVAEGFRRFGEGVWNARHGESA</sequence>
<organism evidence="1 2">
    <name type="scientific">Acidithiobacillus ferruginosus</name>
    <dbReference type="NCBI Taxonomy" id="3063951"/>
    <lineage>
        <taxon>Bacteria</taxon>
        <taxon>Pseudomonadati</taxon>
        <taxon>Pseudomonadota</taxon>
        <taxon>Acidithiobacillia</taxon>
        <taxon>Acidithiobacillales</taxon>
        <taxon>Acidithiobacillaceae</taxon>
        <taxon>Acidithiobacillus</taxon>
    </lineage>
</organism>
<keyword evidence="2" id="KW-1185">Reference proteome</keyword>
<dbReference type="Proteomes" id="UP001196097">
    <property type="component" value="Chromosome"/>
</dbReference>
<reference evidence="1 2" key="1">
    <citation type="journal article" date="2021" name="ISME J.">
        <title>Genomic evolution of the class Acidithiobacillia: deep-branching Proteobacteria living in extreme acidic conditions.</title>
        <authorList>
            <person name="Moya-Beltran A."/>
            <person name="Beard S."/>
            <person name="Rojas-Villalobos C."/>
            <person name="Issotta F."/>
            <person name="Gallardo Y."/>
            <person name="Ulloa R."/>
            <person name="Giaveno A."/>
            <person name="Degli Esposti M."/>
            <person name="Johnson D.B."/>
            <person name="Quatrini R."/>
        </authorList>
    </citation>
    <scope>NUCLEOTIDE SEQUENCE [LARGE SCALE GENOMIC DNA]</scope>
    <source>
        <strain evidence="1 2">CF3</strain>
    </source>
</reference>
<evidence type="ECO:0000313" key="1">
    <source>
        <dbReference type="EMBL" id="XRP72756.1"/>
    </source>
</evidence>
<proteinExistence type="predicted"/>
<protein>
    <submittedName>
        <fullName evidence="1">ParM/StbA family protein</fullName>
    </submittedName>
</protein>
<gene>
    <name evidence="1" type="ORF">HF292_013305</name>
</gene>
<evidence type="ECO:0000313" key="2">
    <source>
        <dbReference type="Proteomes" id="UP001196097"/>
    </source>
</evidence>